<dbReference type="RefSeq" id="WP_068334888.1">
    <property type="nucleotide sequence ID" value="NZ_LVHF01000033.1"/>
</dbReference>
<dbReference type="EMBL" id="LVHF01000033">
    <property type="protein sequence ID" value="OAN10991.1"/>
    <property type="molecule type" value="Genomic_DNA"/>
</dbReference>
<dbReference type="AlphaFoldDB" id="A0A178K142"/>
<dbReference type="Gene3D" id="2.60.40.2130">
    <property type="entry name" value="F-spondin domain"/>
    <property type="match status" value="1"/>
</dbReference>
<name>A0A178K142_9GAMM</name>
<dbReference type="Proteomes" id="UP000078503">
    <property type="component" value="Unassembled WGS sequence"/>
</dbReference>
<evidence type="ECO:0000313" key="3">
    <source>
        <dbReference type="Proteomes" id="UP000078503"/>
    </source>
</evidence>
<dbReference type="STRING" id="858640.A3K86_18620"/>
<evidence type="ECO:0000313" key="2">
    <source>
        <dbReference type="EMBL" id="OAN10991.1"/>
    </source>
</evidence>
<keyword evidence="3" id="KW-1185">Reference proteome</keyword>
<protein>
    <recommendedName>
        <fullName evidence="1">Spondin domain-containing protein</fullName>
    </recommendedName>
</protein>
<dbReference type="InterPro" id="IPR009465">
    <property type="entry name" value="Spondin_N"/>
</dbReference>
<dbReference type="Pfam" id="PF06468">
    <property type="entry name" value="Spond_N"/>
    <property type="match status" value="1"/>
</dbReference>
<dbReference type="PROSITE" id="PS51257">
    <property type="entry name" value="PROKAR_LIPOPROTEIN"/>
    <property type="match status" value="1"/>
</dbReference>
<sequence>MKKRILFLAASVGLLMGCPDDETTTPQSKTFEITVTNLTVAQPLSPIAILSHSADYHLFKVGEAASLAIEKVAESGDNSDLLAEKDSNEQVKASYSGSGVILPGEQDTLTVSISDDDYALLSVASMLVNTNDAFIGETQLDASQIEVGASYSMNMPVWDAGTEANSETAATIPGPAGGGEGFNAARDDNDKITFHAGVVTSDDGLATSALTATHRFLNPAARVTITRTE</sequence>
<dbReference type="InterPro" id="IPR038678">
    <property type="entry name" value="Spondin_N_sf"/>
</dbReference>
<gene>
    <name evidence="2" type="ORF">A3K86_18620</name>
</gene>
<comment type="caution">
    <text evidence="2">The sequence shown here is derived from an EMBL/GenBank/DDBJ whole genome shotgun (WGS) entry which is preliminary data.</text>
</comment>
<reference evidence="2 3" key="1">
    <citation type="submission" date="2016-03" db="EMBL/GenBank/DDBJ databases">
        <title>Photobacterium proteolyticum sp. nov. a protease producing bacterium isolated from ocean sediments of Laizhou Bay.</title>
        <authorList>
            <person name="Li Y."/>
        </authorList>
    </citation>
    <scope>NUCLEOTIDE SEQUENCE [LARGE SCALE GENOMIC DNA]</scope>
    <source>
        <strain evidence="2 3">R-40508</strain>
    </source>
</reference>
<dbReference type="OrthoDB" id="5188840at2"/>
<organism evidence="2 3">
    <name type="scientific">Photobacterium jeanii</name>
    <dbReference type="NCBI Taxonomy" id="858640"/>
    <lineage>
        <taxon>Bacteria</taxon>
        <taxon>Pseudomonadati</taxon>
        <taxon>Pseudomonadota</taxon>
        <taxon>Gammaproteobacteria</taxon>
        <taxon>Vibrionales</taxon>
        <taxon>Vibrionaceae</taxon>
        <taxon>Photobacterium</taxon>
    </lineage>
</organism>
<dbReference type="NCBIfam" id="NF038123">
    <property type="entry name" value="NF038123_dom"/>
    <property type="match status" value="1"/>
</dbReference>
<accession>A0A178K142</accession>
<proteinExistence type="predicted"/>
<evidence type="ECO:0000259" key="1">
    <source>
        <dbReference type="Pfam" id="PF06468"/>
    </source>
</evidence>
<feature type="domain" description="Spondin" evidence="1">
    <location>
        <begin position="44"/>
        <end position="164"/>
    </location>
</feature>